<proteinExistence type="predicted"/>
<evidence type="ECO:0000313" key="1">
    <source>
        <dbReference type="EMBL" id="EXJ67093.1"/>
    </source>
</evidence>
<gene>
    <name evidence="1" type="ORF">A1O5_09739</name>
</gene>
<sequence>MDTILQYEKRLKWRNISARLTHLTSFLPETQQREELEGALAKLAQLQKLSGVDVDTLSQA</sequence>
<reference evidence="1 2" key="1">
    <citation type="submission" date="2013-03" db="EMBL/GenBank/DDBJ databases">
        <title>The Genome Sequence of Cladophialophora psammophila CBS 110553.</title>
        <authorList>
            <consortium name="The Broad Institute Genomics Platform"/>
            <person name="Cuomo C."/>
            <person name="de Hoog S."/>
            <person name="Gorbushina A."/>
            <person name="Walker B."/>
            <person name="Young S.K."/>
            <person name="Zeng Q."/>
            <person name="Gargeya S."/>
            <person name="Fitzgerald M."/>
            <person name="Haas B."/>
            <person name="Abouelleil A."/>
            <person name="Allen A.W."/>
            <person name="Alvarado L."/>
            <person name="Arachchi H.M."/>
            <person name="Berlin A.M."/>
            <person name="Chapman S.B."/>
            <person name="Gainer-Dewar J."/>
            <person name="Goldberg J."/>
            <person name="Griggs A."/>
            <person name="Gujja S."/>
            <person name="Hansen M."/>
            <person name="Howarth C."/>
            <person name="Imamovic A."/>
            <person name="Ireland A."/>
            <person name="Larimer J."/>
            <person name="McCowan C."/>
            <person name="Murphy C."/>
            <person name="Pearson M."/>
            <person name="Poon T.W."/>
            <person name="Priest M."/>
            <person name="Roberts A."/>
            <person name="Saif S."/>
            <person name="Shea T."/>
            <person name="Sisk P."/>
            <person name="Sykes S."/>
            <person name="Wortman J."/>
            <person name="Nusbaum C."/>
            <person name="Birren B."/>
        </authorList>
    </citation>
    <scope>NUCLEOTIDE SEQUENCE [LARGE SCALE GENOMIC DNA]</scope>
    <source>
        <strain evidence="1 2">CBS 110553</strain>
    </source>
</reference>
<evidence type="ECO:0008006" key="3">
    <source>
        <dbReference type="Google" id="ProtNLM"/>
    </source>
</evidence>
<name>W9WGP5_9EURO</name>
<dbReference type="Proteomes" id="UP000019471">
    <property type="component" value="Unassembled WGS sequence"/>
</dbReference>
<protein>
    <recommendedName>
        <fullName evidence="3">Prion-inhibition and propagation HeLo domain-containing protein</fullName>
    </recommendedName>
</protein>
<dbReference type="HOGENOM" id="CLU_2941543_0_0_1"/>
<keyword evidence="2" id="KW-1185">Reference proteome</keyword>
<accession>W9WGP5</accession>
<dbReference type="EMBL" id="AMGX01000017">
    <property type="protein sequence ID" value="EXJ67093.1"/>
    <property type="molecule type" value="Genomic_DNA"/>
</dbReference>
<comment type="caution">
    <text evidence="1">The sequence shown here is derived from an EMBL/GenBank/DDBJ whole genome shotgun (WGS) entry which is preliminary data.</text>
</comment>
<dbReference type="RefSeq" id="XP_007748508.1">
    <property type="nucleotide sequence ID" value="XM_007750318.1"/>
</dbReference>
<dbReference type="AlphaFoldDB" id="W9WGP5"/>
<organism evidence="1 2">
    <name type="scientific">Cladophialophora psammophila CBS 110553</name>
    <dbReference type="NCBI Taxonomy" id="1182543"/>
    <lineage>
        <taxon>Eukaryota</taxon>
        <taxon>Fungi</taxon>
        <taxon>Dikarya</taxon>
        <taxon>Ascomycota</taxon>
        <taxon>Pezizomycotina</taxon>
        <taxon>Eurotiomycetes</taxon>
        <taxon>Chaetothyriomycetidae</taxon>
        <taxon>Chaetothyriales</taxon>
        <taxon>Herpotrichiellaceae</taxon>
        <taxon>Cladophialophora</taxon>
    </lineage>
</organism>
<evidence type="ECO:0000313" key="2">
    <source>
        <dbReference type="Proteomes" id="UP000019471"/>
    </source>
</evidence>
<dbReference type="GeneID" id="19194435"/>